<dbReference type="EMBL" id="FOHJ01000003">
    <property type="protein sequence ID" value="SET25398.1"/>
    <property type="molecule type" value="Genomic_DNA"/>
</dbReference>
<evidence type="ECO:0000313" key="2">
    <source>
        <dbReference type="Proteomes" id="UP000199095"/>
    </source>
</evidence>
<dbReference type="Proteomes" id="UP000199095">
    <property type="component" value="Unassembled WGS sequence"/>
</dbReference>
<dbReference type="RefSeq" id="WP_093133152.1">
    <property type="nucleotide sequence ID" value="NZ_FOHJ01000003.1"/>
</dbReference>
<evidence type="ECO:0000313" key="1">
    <source>
        <dbReference type="EMBL" id="SET25398.1"/>
    </source>
</evidence>
<proteinExistence type="predicted"/>
<keyword evidence="2" id="KW-1185">Reference proteome</keyword>
<dbReference type="AlphaFoldDB" id="A0A1I0D0F1"/>
<gene>
    <name evidence="1" type="ORF">SAMN05421676_103352</name>
</gene>
<organism evidence="1 2">
    <name type="scientific">Salinibacillus kushneri</name>
    <dbReference type="NCBI Taxonomy" id="237682"/>
    <lineage>
        <taxon>Bacteria</taxon>
        <taxon>Bacillati</taxon>
        <taxon>Bacillota</taxon>
        <taxon>Bacilli</taxon>
        <taxon>Bacillales</taxon>
        <taxon>Bacillaceae</taxon>
        <taxon>Salinibacillus</taxon>
    </lineage>
</organism>
<accession>A0A1I0D0F1</accession>
<reference evidence="2" key="1">
    <citation type="submission" date="2016-10" db="EMBL/GenBank/DDBJ databases">
        <authorList>
            <person name="Varghese N."/>
            <person name="Submissions S."/>
        </authorList>
    </citation>
    <scope>NUCLEOTIDE SEQUENCE [LARGE SCALE GENOMIC DNA]</scope>
    <source>
        <strain evidence="2">CGMCC 1.3566</strain>
    </source>
</reference>
<dbReference type="InterPro" id="IPR010461">
    <property type="entry name" value="ComK"/>
</dbReference>
<dbReference type="OrthoDB" id="2417337at2"/>
<dbReference type="GO" id="GO:0030420">
    <property type="term" value="P:establishment of competence for transformation"/>
    <property type="evidence" value="ECO:0007669"/>
    <property type="project" value="InterPro"/>
</dbReference>
<dbReference type="STRING" id="237682.SAMN05421676_103352"/>
<sequence>MHVVNDYRINRKTMAVVPHFGPDHQSKILETDREFYCTKTVNQIIERSCIEGGSTIAGRRKAMERILHTKVKLPIPINPVLGTFFFPSKSPKELNCYWFSFFHIEEYLKSKQGGTDIVFSNQTTTVIDTSFLAFRRQMFLTATAIADLSRQILWFDFR</sequence>
<protein>
    <submittedName>
        <fullName evidence="1">Competence protein ComK</fullName>
    </submittedName>
</protein>
<name>A0A1I0D0F1_9BACI</name>
<dbReference type="Pfam" id="PF06338">
    <property type="entry name" value="ComK"/>
    <property type="match status" value="1"/>
</dbReference>